<dbReference type="Pfam" id="PF05958">
    <property type="entry name" value="tRNA_U5-meth_tr"/>
    <property type="match status" value="1"/>
</dbReference>
<dbReference type="KEGG" id="ttz:FHG85_09870"/>
<dbReference type="InterPro" id="IPR030391">
    <property type="entry name" value="MeTrfase_TrmA_CS"/>
</dbReference>
<dbReference type="PROSITE" id="PS51687">
    <property type="entry name" value="SAM_MT_RNA_M5U"/>
    <property type="match status" value="1"/>
</dbReference>
<dbReference type="InterPro" id="IPR030390">
    <property type="entry name" value="MeTrfase_TrmA_AS"/>
</dbReference>
<feature type="binding site" evidence="4">
    <location>
        <position position="196"/>
    </location>
    <ligand>
        <name>S-adenosyl-L-methionine</name>
        <dbReference type="ChEBI" id="CHEBI:59789"/>
    </ligand>
</feature>
<dbReference type="InterPro" id="IPR029063">
    <property type="entry name" value="SAM-dependent_MTases_sf"/>
</dbReference>
<feature type="active site" evidence="5">
    <location>
        <position position="323"/>
    </location>
</feature>
<proteinExistence type="inferred from homology"/>
<keyword evidence="2 4" id="KW-0808">Transferase</keyword>
<name>A0A7D4BEC7_9BACT</name>
<evidence type="ECO:0000256" key="3">
    <source>
        <dbReference type="ARBA" id="ARBA00022691"/>
    </source>
</evidence>
<protein>
    <submittedName>
        <fullName evidence="6">Class I SAM-dependent RNA methyltransferase</fullName>
    </submittedName>
</protein>
<feature type="active site" description="Nucleophile" evidence="4">
    <location>
        <position position="323"/>
    </location>
</feature>
<dbReference type="Proteomes" id="UP000500961">
    <property type="component" value="Chromosome"/>
</dbReference>
<dbReference type="PROSITE" id="PS01230">
    <property type="entry name" value="TRMA_1"/>
    <property type="match status" value="1"/>
</dbReference>
<feature type="binding site" evidence="4">
    <location>
        <position position="295"/>
    </location>
    <ligand>
        <name>S-adenosyl-L-methionine</name>
        <dbReference type="ChEBI" id="CHEBI:59789"/>
    </ligand>
</feature>
<keyword evidence="7" id="KW-1185">Reference proteome</keyword>
<dbReference type="PROSITE" id="PS01231">
    <property type="entry name" value="TRMA_2"/>
    <property type="match status" value="1"/>
</dbReference>
<evidence type="ECO:0000313" key="6">
    <source>
        <dbReference type="EMBL" id="QKG80563.1"/>
    </source>
</evidence>
<keyword evidence="3 4" id="KW-0949">S-adenosyl-L-methionine</keyword>
<comment type="similarity">
    <text evidence="4">Belongs to the class I-like SAM-binding methyltransferase superfamily. RNA M5U methyltransferase family.</text>
</comment>
<accession>A0A7D4BEC7</accession>
<sequence length="366" mass="41389">MIPEGCVAECRGCSHREMTMSESLLQKFEFVRGKLSDWADLVEPVHSVTDKNCWGYRDKTTLSARFDGVEWQLGMWRRDEFIPIPYCPIHSPRLNGLLNAIRQAIPKSQSFALAYIVVSGAQVVLVIKSKQKPNVNWLNCQLVKELESFGVEGLWYHLNPSTGRRIFEKSGWHLIWGKPRSVDYNGLIYGPAAFQQLIPELYNQSLDLAEQFLQPSNHVAVVDLYCGTGNSMLRWVRQGASVIGVELGGEAVECARINVPDATVLRGACRHRVPQVRDWVNEKRMEGKSVVLYVNPPRTGLEVEVLDWIIAEGKPDRIAYLSCSPGTLSKNISYLAQNGYDVVRCIPFDFFPQTHHVETLVLLQKC</sequence>
<dbReference type="InterPro" id="IPR010280">
    <property type="entry name" value="U5_MeTrfase_fam"/>
</dbReference>
<dbReference type="EMBL" id="CP041345">
    <property type="protein sequence ID" value="QKG80563.1"/>
    <property type="molecule type" value="Genomic_DNA"/>
</dbReference>
<evidence type="ECO:0000256" key="1">
    <source>
        <dbReference type="ARBA" id="ARBA00022603"/>
    </source>
</evidence>
<evidence type="ECO:0000256" key="4">
    <source>
        <dbReference type="PROSITE-ProRule" id="PRU01024"/>
    </source>
</evidence>
<evidence type="ECO:0000256" key="5">
    <source>
        <dbReference type="PROSITE-ProRule" id="PRU10015"/>
    </source>
</evidence>
<feature type="binding site" evidence="4">
    <location>
        <position position="246"/>
    </location>
    <ligand>
        <name>S-adenosyl-L-methionine</name>
        <dbReference type="ChEBI" id="CHEBI:59789"/>
    </ligand>
</feature>
<gene>
    <name evidence="6" type="ORF">FHG85_09870</name>
</gene>
<feature type="binding site" evidence="4">
    <location>
        <position position="225"/>
    </location>
    <ligand>
        <name>S-adenosyl-L-methionine</name>
        <dbReference type="ChEBI" id="CHEBI:59789"/>
    </ligand>
</feature>
<dbReference type="PANTHER" id="PTHR11061:SF30">
    <property type="entry name" value="TRNA (URACIL(54)-C(5))-METHYLTRANSFERASE"/>
    <property type="match status" value="1"/>
</dbReference>
<dbReference type="AlphaFoldDB" id="A0A7D4BEC7"/>
<evidence type="ECO:0000313" key="7">
    <source>
        <dbReference type="Proteomes" id="UP000500961"/>
    </source>
</evidence>
<dbReference type="SUPFAM" id="SSF53335">
    <property type="entry name" value="S-adenosyl-L-methionine-dependent methyltransferases"/>
    <property type="match status" value="1"/>
</dbReference>
<keyword evidence="1 4" id="KW-0489">Methyltransferase</keyword>
<dbReference type="CDD" id="cd02440">
    <property type="entry name" value="AdoMet_MTases"/>
    <property type="match status" value="1"/>
</dbReference>
<evidence type="ECO:0000256" key="2">
    <source>
        <dbReference type="ARBA" id="ARBA00022679"/>
    </source>
</evidence>
<dbReference type="GO" id="GO:0070041">
    <property type="term" value="F:rRNA (uridine-C5-)-methyltransferase activity"/>
    <property type="evidence" value="ECO:0007669"/>
    <property type="project" value="TreeGrafter"/>
</dbReference>
<dbReference type="Gene3D" id="3.40.50.150">
    <property type="entry name" value="Vaccinia Virus protein VP39"/>
    <property type="match status" value="1"/>
</dbReference>
<dbReference type="PANTHER" id="PTHR11061">
    <property type="entry name" value="RNA M5U METHYLTRANSFERASE"/>
    <property type="match status" value="1"/>
</dbReference>
<reference evidence="6 7" key="1">
    <citation type="submission" date="2019-07" db="EMBL/GenBank/DDBJ databases">
        <title>Thalassofilum flectens gen. nov., sp. nov., a novel moderate thermophilic anaerobe from a shallow sea hot spring in Kunashir Island (Russia), representing a new family in the order Bacteroidales, and proposal of Thalassofilacea fam. nov.</title>
        <authorList>
            <person name="Kochetkova T.V."/>
            <person name="Podosokorskaya O.A."/>
            <person name="Novikov A."/>
            <person name="Elcheninov A.G."/>
            <person name="Toshchakov S.V."/>
            <person name="Kublanov I.V."/>
        </authorList>
    </citation>
    <scope>NUCLEOTIDE SEQUENCE [LARGE SCALE GENOMIC DNA]</scope>
    <source>
        <strain evidence="6 7">38-H</strain>
    </source>
</reference>
<organism evidence="6 7">
    <name type="scientific">Tenuifilum thalassicum</name>
    <dbReference type="NCBI Taxonomy" id="2590900"/>
    <lineage>
        <taxon>Bacteria</taxon>
        <taxon>Pseudomonadati</taxon>
        <taxon>Bacteroidota</taxon>
        <taxon>Bacteroidia</taxon>
        <taxon>Bacteroidales</taxon>
        <taxon>Tenuifilaceae</taxon>
        <taxon>Tenuifilum</taxon>
    </lineage>
</organism>
<dbReference type="GO" id="GO:0070475">
    <property type="term" value="P:rRNA base methylation"/>
    <property type="evidence" value="ECO:0007669"/>
    <property type="project" value="TreeGrafter"/>
</dbReference>
<dbReference type="Gene3D" id="2.40.50.1070">
    <property type="match status" value="1"/>
</dbReference>